<organism evidence="1 2">
    <name type="scientific">Phtheirospermum japonicum</name>
    <dbReference type="NCBI Taxonomy" id="374723"/>
    <lineage>
        <taxon>Eukaryota</taxon>
        <taxon>Viridiplantae</taxon>
        <taxon>Streptophyta</taxon>
        <taxon>Embryophyta</taxon>
        <taxon>Tracheophyta</taxon>
        <taxon>Spermatophyta</taxon>
        <taxon>Magnoliopsida</taxon>
        <taxon>eudicotyledons</taxon>
        <taxon>Gunneridae</taxon>
        <taxon>Pentapetalae</taxon>
        <taxon>asterids</taxon>
        <taxon>lamiids</taxon>
        <taxon>Lamiales</taxon>
        <taxon>Orobanchaceae</taxon>
        <taxon>Orobanchaceae incertae sedis</taxon>
        <taxon>Phtheirospermum</taxon>
    </lineage>
</organism>
<reference evidence="1" key="1">
    <citation type="submission" date="2020-07" db="EMBL/GenBank/DDBJ databases">
        <title>Ethylene signaling mediates host invasion by parasitic plants.</title>
        <authorList>
            <person name="Yoshida S."/>
        </authorList>
    </citation>
    <scope>NUCLEOTIDE SEQUENCE</scope>
    <source>
        <strain evidence="1">Okayama</strain>
    </source>
</reference>
<dbReference type="PANTHER" id="PTHR37610">
    <property type="entry name" value="CCHC-TYPE DOMAIN-CONTAINING PROTEIN"/>
    <property type="match status" value="1"/>
</dbReference>
<proteinExistence type="predicted"/>
<dbReference type="Proteomes" id="UP000653305">
    <property type="component" value="Unassembled WGS sequence"/>
</dbReference>
<keyword evidence="2" id="KW-1185">Reference proteome</keyword>
<accession>A0A830BIQ8</accession>
<dbReference type="AlphaFoldDB" id="A0A830BIQ8"/>
<dbReference type="OrthoDB" id="5544992at2759"/>
<gene>
    <name evidence="1" type="ORF">PHJA_000520000</name>
</gene>
<dbReference type="EMBL" id="BMAC01000069">
    <property type="protein sequence ID" value="GFP83765.1"/>
    <property type="molecule type" value="Genomic_DNA"/>
</dbReference>
<dbReference type="PANTHER" id="PTHR37610:SF97">
    <property type="entry name" value="RETROTRANSPOSON GAG DOMAIN-CONTAINING PROTEIN"/>
    <property type="match status" value="1"/>
</dbReference>
<name>A0A830BIQ8_9LAMI</name>
<evidence type="ECO:0000313" key="1">
    <source>
        <dbReference type="EMBL" id="GFP83765.1"/>
    </source>
</evidence>
<protein>
    <recommendedName>
        <fullName evidence="3">Retrotransposon gag domain-containing protein</fullName>
    </recommendedName>
</protein>
<comment type="caution">
    <text evidence="1">The sequence shown here is derived from an EMBL/GenBank/DDBJ whole genome shotgun (WGS) entry which is preliminary data.</text>
</comment>
<evidence type="ECO:0000313" key="2">
    <source>
        <dbReference type="Proteomes" id="UP000653305"/>
    </source>
</evidence>
<evidence type="ECO:0008006" key="3">
    <source>
        <dbReference type="Google" id="ProtNLM"/>
    </source>
</evidence>
<sequence length="53" mass="6187">MNWMRCNVMVRGWLTSAMGKEIKSSIKYAPTAQAIWTDLKERFRKENAPVPMN</sequence>